<organism evidence="2 3">
    <name type="scientific">Seohaeicola nanhaiensis</name>
    <dbReference type="NCBI Taxonomy" id="1387282"/>
    <lineage>
        <taxon>Bacteria</taxon>
        <taxon>Pseudomonadati</taxon>
        <taxon>Pseudomonadota</taxon>
        <taxon>Alphaproteobacteria</taxon>
        <taxon>Rhodobacterales</taxon>
        <taxon>Roseobacteraceae</taxon>
        <taxon>Seohaeicola</taxon>
    </lineage>
</organism>
<feature type="signal peptide" evidence="1">
    <location>
        <begin position="1"/>
        <end position="22"/>
    </location>
</feature>
<dbReference type="InterPro" id="IPR022472">
    <property type="entry name" value="VPLPA-CTERM"/>
</dbReference>
<name>A0ABV9KDE3_9RHOB</name>
<dbReference type="RefSeq" id="WP_380716458.1">
    <property type="nucleotide sequence ID" value="NZ_JBHSGI010000004.1"/>
</dbReference>
<dbReference type="EMBL" id="JBHSGI010000004">
    <property type="protein sequence ID" value="MFC4668190.1"/>
    <property type="molecule type" value="Genomic_DNA"/>
</dbReference>
<keyword evidence="3" id="KW-1185">Reference proteome</keyword>
<dbReference type="Proteomes" id="UP001595973">
    <property type="component" value="Unassembled WGS sequence"/>
</dbReference>
<feature type="chain" id="PRO_5047381928" evidence="1">
    <location>
        <begin position="23"/>
        <end position="462"/>
    </location>
</feature>
<evidence type="ECO:0000256" key="1">
    <source>
        <dbReference type="SAM" id="SignalP"/>
    </source>
</evidence>
<keyword evidence="1" id="KW-0732">Signal</keyword>
<sequence length="462" mass="46802">MRRLSLLSTTAVALCAAAPALAATCALDLGGNVTCAALNSDPVASAADNVTVTVQSGASVVSSNKNATPVAMTGNAATVANDGLIEQTASSGYAITGTANGLTVTNTGQIASGDRGIAMLSGSNLSVTNAAGATIESRRQGIRAEENVTTTYVENHGTIRATEGRALQLRAQDTTVINHGTLIGGEEVVEARGGFRLENYGTIRLYDETVLDEDGVQFAGGSVLNAGTIRGTDDGIDLDEGLVENTATGIIRSLAADDADNSGIDIDNVYEDGVNLNRQNTTVTIRNAGLIEGPSAIGADDAATNSVVIENSGTLTGRGDYAIRLAPVQGDSALKLLAGSIINGGVRFGAGDDTVSIDALFTGSAASDVIDGGLGTDIALFDGFALTDLLSFDIAGDLVTLALSDGTRAVSGAFRSFEVWDFGGTRYSTQDIAAATSPVPLPAGLPLLLAGMGALALLRRRA</sequence>
<accession>A0ABV9KDE3</accession>
<comment type="caution">
    <text evidence="2">The sequence shown here is derived from an EMBL/GenBank/DDBJ whole genome shotgun (WGS) entry which is preliminary data.</text>
</comment>
<reference evidence="3" key="1">
    <citation type="journal article" date="2019" name="Int. J. Syst. Evol. Microbiol.">
        <title>The Global Catalogue of Microorganisms (GCM) 10K type strain sequencing project: providing services to taxonomists for standard genome sequencing and annotation.</title>
        <authorList>
            <consortium name="The Broad Institute Genomics Platform"/>
            <consortium name="The Broad Institute Genome Sequencing Center for Infectious Disease"/>
            <person name="Wu L."/>
            <person name="Ma J."/>
        </authorList>
    </citation>
    <scope>NUCLEOTIDE SEQUENCE [LARGE SCALE GENOMIC DNA]</scope>
    <source>
        <strain evidence="3">CGMCC 4.7283</strain>
    </source>
</reference>
<evidence type="ECO:0000313" key="2">
    <source>
        <dbReference type="EMBL" id="MFC4668190.1"/>
    </source>
</evidence>
<gene>
    <name evidence="2" type="ORF">ACFO5X_06465</name>
</gene>
<proteinExistence type="predicted"/>
<evidence type="ECO:0000313" key="3">
    <source>
        <dbReference type="Proteomes" id="UP001595973"/>
    </source>
</evidence>
<protein>
    <submittedName>
        <fullName evidence="2">VPLPA-CTERM sorting domain-containing protein</fullName>
    </submittedName>
</protein>
<dbReference type="NCBIfam" id="TIGR03370">
    <property type="entry name" value="VPLPA-CTERM"/>
    <property type="match status" value="1"/>
</dbReference>